<keyword evidence="2" id="KW-1185">Reference proteome</keyword>
<name>A8N888_COPC7</name>
<gene>
    <name evidence="1" type="ORF">CC1G_03935</name>
</gene>
<dbReference type="KEGG" id="cci:CC1G_03935"/>
<comment type="caution">
    <text evidence="1">The sequence shown here is derived from an EMBL/GenBank/DDBJ whole genome shotgun (WGS) entry which is preliminary data.</text>
</comment>
<sequence>MSNVPLELIELIVAYLACQGTLGDLSQCALVNKEFASLCQKRIFHTVMLVQKEEGWVPPEERVELPLHPIERFAEVVKQNPAIGTYVRELELESMYDYNIDDGFVVLENLHQVHTFTLAFADGPRHAERARPWGTISPGLRSSLLSFVRRNPVTSLSLFNIGEFPHTFLRECRHLETLSVLNIEPDESIFPSSSDTPVKIQGLTLLDGSIRFAEHFILHPTSPAMDISEASTLKVHFGKNDDNHVVVRVLTLPSKLESLDLELEKNYSEWTCRNNILSKLPPSSLKTLRSITLILRTWDTPEFPAYGDFVHELALMQGQNVLEDLNIIPIVQIGCDLNVDLGQWKTLDDLLSMGFPRLRKLTIRAYVTFFDSPSPFEDAADRQAQLDRIFAECFDWSKRHLHLTTSTECWVI</sequence>
<dbReference type="EMBL" id="AACS02000007">
    <property type="protein sequence ID" value="EAU90666.1"/>
    <property type="molecule type" value="Genomic_DNA"/>
</dbReference>
<dbReference type="Proteomes" id="UP000001861">
    <property type="component" value="Unassembled WGS sequence"/>
</dbReference>
<evidence type="ECO:0000313" key="1">
    <source>
        <dbReference type="EMBL" id="EAU90666.1"/>
    </source>
</evidence>
<dbReference type="AlphaFoldDB" id="A8N888"/>
<dbReference type="RefSeq" id="XP_001831044.1">
    <property type="nucleotide sequence ID" value="XM_001830992.1"/>
</dbReference>
<dbReference type="GeneID" id="6007499"/>
<dbReference type="InParanoid" id="A8N888"/>
<organism evidence="1 2">
    <name type="scientific">Coprinopsis cinerea (strain Okayama-7 / 130 / ATCC MYA-4618 / FGSC 9003)</name>
    <name type="common">Inky cap fungus</name>
    <name type="synonym">Hormographiella aspergillata</name>
    <dbReference type="NCBI Taxonomy" id="240176"/>
    <lineage>
        <taxon>Eukaryota</taxon>
        <taxon>Fungi</taxon>
        <taxon>Dikarya</taxon>
        <taxon>Basidiomycota</taxon>
        <taxon>Agaricomycotina</taxon>
        <taxon>Agaricomycetes</taxon>
        <taxon>Agaricomycetidae</taxon>
        <taxon>Agaricales</taxon>
        <taxon>Agaricineae</taxon>
        <taxon>Psathyrellaceae</taxon>
        <taxon>Coprinopsis</taxon>
    </lineage>
</organism>
<evidence type="ECO:0000313" key="2">
    <source>
        <dbReference type="Proteomes" id="UP000001861"/>
    </source>
</evidence>
<proteinExistence type="predicted"/>
<dbReference type="OMA" id="HIARNIN"/>
<evidence type="ECO:0008006" key="3">
    <source>
        <dbReference type="Google" id="ProtNLM"/>
    </source>
</evidence>
<protein>
    <recommendedName>
        <fullName evidence="3">F-box domain-containing protein</fullName>
    </recommendedName>
</protein>
<dbReference type="OrthoDB" id="2745898at2759"/>
<dbReference type="VEuPathDB" id="FungiDB:CC1G_03935"/>
<accession>A8N888</accession>
<reference evidence="1 2" key="1">
    <citation type="journal article" date="2010" name="Proc. Natl. Acad. Sci. U.S.A.">
        <title>Insights into evolution of multicellular fungi from the assembled chromosomes of the mushroom Coprinopsis cinerea (Coprinus cinereus).</title>
        <authorList>
            <person name="Stajich J.E."/>
            <person name="Wilke S.K."/>
            <person name="Ahren D."/>
            <person name="Au C.H."/>
            <person name="Birren B.W."/>
            <person name="Borodovsky M."/>
            <person name="Burns C."/>
            <person name="Canback B."/>
            <person name="Casselton L.A."/>
            <person name="Cheng C.K."/>
            <person name="Deng J."/>
            <person name="Dietrich F.S."/>
            <person name="Fargo D.C."/>
            <person name="Farman M.L."/>
            <person name="Gathman A.C."/>
            <person name="Goldberg J."/>
            <person name="Guigo R."/>
            <person name="Hoegger P.J."/>
            <person name="Hooker J.B."/>
            <person name="Huggins A."/>
            <person name="James T.Y."/>
            <person name="Kamada T."/>
            <person name="Kilaru S."/>
            <person name="Kodira C."/>
            <person name="Kues U."/>
            <person name="Kupfer D."/>
            <person name="Kwan H.S."/>
            <person name="Lomsadze A."/>
            <person name="Li W."/>
            <person name="Lilly W.W."/>
            <person name="Ma L.J."/>
            <person name="Mackey A.J."/>
            <person name="Manning G."/>
            <person name="Martin F."/>
            <person name="Muraguchi H."/>
            <person name="Natvig D.O."/>
            <person name="Palmerini H."/>
            <person name="Ramesh M.A."/>
            <person name="Rehmeyer C.J."/>
            <person name="Roe B.A."/>
            <person name="Shenoy N."/>
            <person name="Stanke M."/>
            <person name="Ter-Hovhannisyan V."/>
            <person name="Tunlid A."/>
            <person name="Velagapudi R."/>
            <person name="Vision T.J."/>
            <person name="Zeng Q."/>
            <person name="Zolan M.E."/>
            <person name="Pukkila P.J."/>
        </authorList>
    </citation>
    <scope>NUCLEOTIDE SEQUENCE [LARGE SCALE GENOMIC DNA]</scope>
    <source>
        <strain evidence="2">Okayama-7 / 130 / ATCC MYA-4618 / FGSC 9003</strain>
    </source>
</reference>